<protein>
    <submittedName>
        <fullName evidence="1">Uncharacterized protein</fullName>
    </submittedName>
</protein>
<sequence length="76" mass="8777">MEMTHLIRRFWMTTISLHNMFSSAGFLDSGYFWFQRKGHCLVSEYMNKIICNTGLQCASYFLSSAPLLTISQMALV</sequence>
<evidence type="ECO:0000313" key="2">
    <source>
        <dbReference type="Proteomes" id="UP001157502"/>
    </source>
</evidence>
<evidence type="ECO:0000313" key="1">
    <source>
        <dbReference type="EMBL" id="KAJ8010175.1"/>
    </source>
</evidence>
<organism evidence="1 2">
    <name type="scientific">Dallia pectoralis</name>
    <name type="common">Alaska blackfish</name>
    <dbReference type="NCBI Taxonomy" id="75939"/>
    <lineage>
        <taxon>Eukaryota</taxon>
        <taxon>Metazoa</taxon>
        <taxon>Chordata</taxon>
        <taxon>Craniata</taxon>
        <taxon>Vertebrata</taxon>
        <taxon>Euteleostomi</taxon>
        <taxon>Actinopterygii</taxon>
        <taxon>Neopterygii</taxon>
        <taxon>Teleostei</taxon>
        <taxon>Protacanthopterygii</taxon>
        <taxon>Esociformes</taxon>
        <taxon>Umbridae</taxon>
        <taxon>Dallia</taxon>
    </lineage>
</organism>
<dbReference type="Proteomes" id="UP001157502">
    <property type="component" value="Chromosome 6"/>
</dbReference>
<comment type="caution">
    <text evidence="1">The sequence shown here is derived from an EMBL/GenBank/DDBJ whole genome shotgun (WGS) entry which is preliminary data.</text>
</comment>
<proteinExistence type="predicted"/>
<keyword evidence="2" id="KW-1185">Reference proteome</keyword>
<reference evidence="1" key="1">
    <citation type="submission" date="2021-05" db="EMBL/GenBank/DDBJ databases">
        <authorList>
            <person name="Pan Q."/>
            <person name="Jouanno E."/>
            <person name="Zahm M."/>
            <person name="Klopp C."/>
            <person name="Cabau C."/>
            <person name="Louis A."/>
            <person name="Berthelot C."/>
            <person name="Parey E."/>
            <person name="Roest Crollius H."/>
            <person name="Montfort J."/>
            <person name="Robinson-Rechavi M."/>
            <person name="Bouchez O."/>
            <person name="Lampietro C."/>
            <person name="Lopez Roques C."/>
            <person name="Donnadieu C."/>
            <person name="Postlethwait J."/>
            <person name="Bobe J."/>
            <person name="Dillon D."/>
            <person name="Chandos A."/>
            <person name="von Hippel F."/>
            <person name="Guiguen Y."/>
        </authorList>
    </citation>
    <scope>NUCLEOTIDE SEQUENCE</scope>
    <source>
        <strain evidence="1">YG-Jan2019</strain>
    </source>
</reference>
<gene>
    <name evidence="1" type="ORF">DPEC_G00072260</name>
</gene>
<accession>A0ACC2H3C9</accession>
<dbReference type="EMBL" id="CM055733">
    <property type="protein sequence ID" value="KAJ8010175.1"/>
    <property type="molecule type" value="Genomic_DNA"/>
</dbReference>
<name>A0ACC2H3C9_DALPE</name>